<dbReference type="InterPro" id="IPR045851">
    <property type="entry name" value="AMP-bd_C_sf"/>
</dbReference>
<dbReference type="PANTHER" id="PTHR44845">
    <property type="entry name" value="CARRIER DOMAIN-CONTAINING PROTEIN"/>
    <property type="match status" value="1"/>
</dbReference>
<keyword evidence="2" id="KW-0597">Phosphoprotein</keyword>
<dbReference type="PROSITE" id="PS00455">
    <property type="entry name" value="AMP_BINDING"/>
    <property type="match status" value="1"/>
</dbReference>
<dbReference type="FunFam" id="2.30.38.10:FF:000001">
    <property type="entry name" value="Non-ribosomal peptide synthetase PvdI"/>
    <property type="match status" value="1"/>
</dbReference>
<evidence type="ECO:0000313" key="6">
    <source>
        <dbReference type="Proteomes" id="UP000067626"/>
    </source>
</evidence>
<dbReference type="GO" id="GO:0043041">
    <property type="term" value="P:amino acid activation for nonribosomal peptide biosynthetic process"/>
    <property type="evidence" value="ECO:0007669"/>
    <property type="project" value="UniProtKB-ARBA"/>
</dbReference>
<dbReference type="Gene3D" id="1.10.1200.10">
    <property type="entry name" value="ACP-like"/>
    <property type="match status" value="1"/>
</dbReference>
<dbReference type="NCBIfam" id="TIGR01733">
    <property type="entry name" value="AA-adenyl-dom"/>
    <property type="match status" value="1"/>
</dbReference>
<dbReference type="RefSeq" id="WP_050434505.1">
    <property type="nucleotide sequence ID" value="NZ_CP012159.1"/>
</dbReference>
<dbReference type="InterPro" id="IPR009081">
    <property type="entry name" value="PP-bd_ACP"/>
</dbReference>
<dbReference type="InterPro" id="IPR036736">
    <property type="entry name" value="ACP-like_sf"/>
</dbReference>
<dbReference type="Pfam" id="PF13193">
    <property type="entry name" value="AMP-binding_C"/>
    <property type="match status" value="1"/>
</dbReference>
<dbReference type="InterPro" id="IPR000873">
    <property type="entry name" value="AMP-dep_synth/lig_dom"/>
</dbReference>
<name>A0A0K1EQM7_CHOCO</name>
<evidence type="ECO:0000313" key="5">
    <source>
        <dbReference type="EMBL" id="AKT42957.1"/>
    </source>
</evidence>
<feature type="region of interest" description="Disordered" evidence="3">
    <location>
        <begin position="550"/>
        <end position="576"/>
    </location>
</feature>
<dbReference type="Gene3D" id="3.40.50.720">
    <property type="entry name" value="NAD(P)-binding Rossmann-like Domain"/>
    <property type="match status" value="1"/>
</dbReference>
<dbReference type="Pfam" id="PF07993">
    <property type="entry name" value="NAD_binding_4"/>
    <property type="match status" value="1"/>
</dbReference>
<dbReference type="Pfam" id="PF00550">
    <property type="entry name" value="PP-binding"/>
    <property type="match status" value="1"/>
</dbReference>
<dbReference type="FunFam" id="3.40.50.12780:FF:000012">
    <property type="entry name" value="Non-ribosomal peptide synthetase"/>
    <property type="match status" value="1"/>
</dbReference>
<evidence type="ECO:0000256" key="3">
    <source>
        <dbReference type="SAM" id="MobiDB-lite"/>
    </source>
</evidence>
<accession>A0A0K1EQM7</accession>
<dbReference type="Gene3D" id="2.30.38.10">
    <property type="entry name" value="Luciferase, Domain 3"/>
    <property type="match status" value="1"/>
</dbReference>
<keyword evidence="1" id="KW-0596">Phosphopantetheine</keyword>
<feature type="domain" description="Carrier" evidence="4">
    <location>
        <begin position="573"/>
        <end position="648"/>
    </location>
</feature>
<evidence type="ECO:0000259" key="4">
    <source>
        <dbReference type="PROSITE" id="PS50075"/>
    </source>
</evidence>
<dbReference type="OrthoDB" id="9757540at2"/>
<dbReference type="PROSITE" id="PS50075">
    <property type="entry name" value="CARRIER"/>
    <property type="match status" value="1"/>
</dbReference>
<dbReference type="FunFam" id="3.30.300.30:FF:000010">
    <property type="entry name" value="Enterobactin synthetase component F"/>
    <property type="match status" value="1"/>
</dbReference>
<dbReference type="NCBIfam" id="TIGR01746">
    <property type="entry name" value="Thioester-redct"/>
    <property type="match status" value="1"/>
</dbReference>
<dbReference type="SUPFAM" id="SSF47336">
    <property type="entry name" value="ACP-like"/>
    <property type="match status" value="1"/>
</dbReference>
<dbReference type="EMBL" id="CP012159">
    <property type="protein sequence ID" value="AKT42957.1"/>
    <property type="molecule type" value="Genomic_DNA"/>
</dbReference>
<dbReference type="PATRIC" id="fig|52.7.peg.7889"/>
<dbReference type="SUPFAM" id="SSF51735">
    <property type="entry name" value="NAD(P)-binding Rossmann-fold domains"/>
    <property type="match status" value="1"/>
</dbReference>
<dbReference type="CDD" id="cd05235">
    <property type="entry name" value="SDR_e1"/>
    <property type="match status" value="1"/>
</dbReference>
<dbReference type="KEGG" id="ccro:CMC5_071850"/>
<dbReference type="InterPro" id="IPR025110">
    <property type="entry name" value="AMP-bd_C"/>
</dbReference>
<dbReference type="InterPro" id="IPR013120">
    <property type="entry name" value="FAR_NAD-bd"/>
</dbReference>
<dbReference type="AlphaFoldDB" id="A0A0K1EQM7"/>
<proteinExistence type="predicted"/>
<dbReference type="Gene3D" id="3.40.50.980">
    <property type="match status" value="2"/>
</dbReference>
<dbReference type="Gene3D" id="3.30.300.30">
    <property type="match status" value="1"/>
</dbReference>
<reference evidence="5 6" key="1">
    <citation type="submission" date="2015-07" db="EMBL/GenBank/DDBJ databases">
        <title>Genome analysis of myxobacterium Chondromyces crocatus Cm c5 reveals a high potential for natural compound synthesis and the genetic basis for the loss of fruiting body formation.</title>
        <authorList>
            <person name="Zaburannyi N."/>
            <person name="Bunk B."/>
            <person name="Maier J."/>
            <person name="Overmann J."/>
            <person name="Mueller R."/>
        </authorList>
    </citation>
    <scope>NUCLEOTIDE SEQUENCE [LARGE SCALE GENOMIC DNA]</scope>
    <source>
        <strain evidence="5 6">Cm c5</strain>
    </source>
</reference>
<dbReference type="InterPro" id="IPR010071">
    <property type="entry name" value="AA_adenyl_dom"/>
</dbReference>
<dbReference type="PANTHER" id="PTHR44845:SF6">
    <property type="entry name" value="BETA-ALANINE-ACTIVATING ENZYME"/>
    <property type="match status" value="1"/>
</dbReference>
<dbReference type="CDD" id="cd12117">
    <property type="entry name" value="A_NRPS_Srf_like"/>
    <property type="match status" value="1"/>
</dbReference>
<dbReference type="InterPro" id="IPR020845">
    <property type="entry name" value="AMP-binding_CS"/>
</dbReference>
<protein>
    <submittedName>
        <fullName evidence="5">Nonribosomal peptide synthase</fullName>
    </submittedName>
</protein>
<organism evidence="5 6">
    <name type="scientific">Chondromyces crocatus</name>
    <dbReference type="NCBI Taxonomy" id="52"/>
    <lineage>
        <taxon>Bacteria</taxon>
        <taxon>Pseudomonadati</taxon>
        <taxon>Myxococcota</taxon>
        <taxon>Polyangia</taxon>
        <taxon>Polyangiales</taxon>
        <taxon>Polyangiaceae</taxon>
        <taxon>Chondromyces</taxon>
    </lineage>
</organism>
<sequence>MVLIDEIERLASAPAPDVAVGDEGRRVLAKGGASPATSGRGRAPDVGLHHLAAWNDTRTDYPRDATLPELFEAVVAEAPEAIAVVFEGRTLTYGELDRHATRLAGALQRAGVGLGVPVALFAERSPALLIGLLATLKAGGIHVPLDPRYPVERLRQMTQTLGTKVLLERRGGAVTSWFEGQTIVLDDEGRFEAEKGDVQPLASFRSCAAAPAYVMFTSGSTGRPKGVVVPHRGVVRLVVNTNYTSFDRTDRVMHTANPCFDLSMFEIWGALLHGAQLVILPEGRLLSAGAFVEAVRAADVSVLFLTTALFHHFADTAPEAFQGVQTVLVGGDVLDPKWAHDVLRRAGVKHLVNGYGPTEATGFSTAYRVRDLPEETPAVPIGTPIANSRAYVLDEALQPVPVGVSGELYVAGDGLSQGYWNESQLTASRFVPDPFAVEPGAVMYRTGDGARHRADGTLEFLGRLDRQVKIRGYRIEPAEIEAVLASSSLVKEAVVVVQEDGRGDKRLVAYVVAQTDATTLRAYLAARLPHQAIPSAFVLLPGLPLTPNGKVDRAALPPPGRLETRSPSDELEPPRTPTEQHLAWIWREVLGVDEVFRSDSFFALGGNSLLLARLLLRVQQEQSVHLSAESLFSSATLAEFAQRVDEAVGSHGTPVVTTTVQHLTTDSTLDPSIRPSPDAAPPATQLRHLLLTGATGFMGAFLLRDLLSRTDAQIHCLVRAADTAHGLRRILEMVRRYTSWTPEDVSRIVPIPGDLARARLGLSDEQLAFLTENVDAIYHSGADVNYVNPYFSHRDANIGGTREILRMACAHKLKPVHFVSSTAVYGQIGYYVTTDLLHEDEGLEFSRPYMGTDMGYSQSKWVAEKLVTTARERGLPVNIYRPGFLMGDSVLGNSNTNDFITRLVKGCVQLGCCPDMENHRKIFTAVDFVSAALAEISLDPTARGGVYHLVPSPKDDLSLNGFFDLLIESGYPLERVTYGEWVDRLRRAAETSSDNVLFPLLPLLSEPVYKGLTRWELCVRMPPFDDTNTRRALAGSGISCPPLGKKLMDVYLGWMHRTGYLAPPPQQAAVAAPTPTTEVAASV</sequence>
<dbReference type="InterPro" id="IPR036291">
    <property type="entry name" value="NAD(P)-bd_dom_sf"/>
</dbReference>
<keyword evidence="6" id="KW-1185">Reference proteome</keyword>
<gene>
    <name evidence="5" type="ORF">CMC5_071850</name>
</gene>
<dbReference type="SUPFAM" id="SSF56801">
    <property type="entry name" value="Acetyl-CoA synthetase-like"/>
    <property type="match status" value="1"/>
</dbReference>
<dbReference type="Proteomes" id="UP000067626">
    <property type="component" value="Chromosome"/>
</dbReference>
<dbReference type="Pfam" id="PF00501">
    <property type="entry name" value="AMP-binding"/>
    <property type="match status" value="1"/>
</dbReference>
<dbReference type="GO" id="GO:0044550">
    <property type="term" value="P:secondary metabolite biosynthetic process"/>
    <property type="evidence" value="ECO:0007669"/>
    <property type="project" value="UniProtKB-ARBA"/>
</dbReference>
<dbReference type="InterPro" id="IPR010080">
    <property type="entry name" value="Thioester_reductase-like_dom"/>
</dbReference>
<evidence type="ECO:0000256" key="1">
    <source>
        <dbReference type="ARBA" id="ARBA00022450"/>
    </source>
</evidence>
<evidence type="ECO:0000256" key="2">
    <source>
        <dbReference type="ARBA" id="ARBA00022553"/>
    </source>
</evidence>
<dbReference type="STRING" id="52.CMC5_071850"/>